<sequence length="362" mass="39760">MSFARRLKHAAGALALGGAIVSGAAMDHAAADPIRWKMPIAFASKLPGLGSPSQYVAKQLDAASGGDVQVRVFEPGKLVPPFDILQAVSDGKVAAGYTWIGYDQGKVPAVPLFAAVPFGLKPWAFASWYYWGGGHDMLQEVYANKGFNVYARLCGVIGPETAGWYSEPITSLEDYKGMKIRFAGLGGKVLEKLGASVTMMPGGELYQALQTGTIDATEFSMPAIDQILGFNDVVKYNLFPGWHQPFTAQYMLINKDEWNAATDQQKALIETTCTAATMMGLTEGEYKNGTVLQNFQEKGVQADQIPRDILVKLQEVTREVLQEEAEKDADFKRVYESQREFQEAYKVWDKRAYLPADLGEEQ</sequence>
<organism evidence="5 6">
    <name type="scientific">Dichotomicrobium thermohalophilum</name>
    <dbReference type="NCBI Taxonomy" id="933063"/>
    <lineage>
        <taxon>Bacteria</taxon>
        <taxon>Pseudomonadati</taxon>
        <taxon>Pseudomonadota</taxon>
        <taxon>Alphaproteobacteria</taxon>
        <taxon>Hyphomicrobiales</taxon>
        <taxon>Hyphomicrobiaceae</taxon>
        <taxon>Dichotomicrobium</taxon>
    </lineage>
</organism>
<feature type="binding site" evidence="3">
    <location>
        <position position="218"/>
    </location>
    <ligand>
        <name>substrate</name>
    </ligand>
</feature>
<feature type="signal peptide" evidence="4">
    <location>
        <begin position="1"/>
        <end position="24"/>
    </location>
</feature>
<dbReference type="PANTHER" id="PTHR33376">
    <property type="match status" value="1"/>
</dbReference>
<dbReference type="NCBIfam" id="NF037995">
    <property type="entry name" value="TRAP_S1"/>
    <property type="match status" value="1"/>
</dbReference>
<dbReference type="PIRSF" id="PIRSF039026">
    <property type="entry name" value="SiaP"/>
    <property type="match status" value="1"/>
</dbReference>
<dbReference type="GO" id="GO:0055085">
    <property type="term" value="P:transmembrane transport"/>
    <property type="evidence" value="ECO:0007669"/>
    <property type="project" value="InterPro"/>
</dbReference>
<dbReference type="CDD" id="cd13604">
    <property type="entry name" value="PBP2_TRAP_ketoacid_lactate_like"/>
    <property type="match status" value="1"/>
</dbReference>
<keyword evidence="6" id="KW-1185">Reference proteome</keyword>
<dbReference type="Gene3D" id="3.40.190.10">
    <property type="entry name" value="Periplasmic binding protein-like II"/>
    <property type="match status" value="1"/>
</dbReference>
<feature type="binding site" evidence="2">
    <location>
        <position position="181"/>
    </location>
    <ligand>
        <name>substrate</name>
    </ligand>
</feature>
<dbReference type="GO" id="GO:0046872">
    <property type="term" value="F:metal ion binding"/>
    <property type="evidence" value="ECO:0007669"/>
    <property type="project" value="UniProtKB-KW"/>
</dbReference>
<keyword evidence="3" id="KW-0479">Metal-binding</keyword>
<dbReference type="PANTHER" id="PTHR33376:SF5">
    <property type="entry name" value="EXTRACYTOPLASMIC SOLUTE RECEPTOR PROTEIN"/>
    <property type="match status" value="1"/>
</dbReference>
<dbReference type="Pfam" id="PF03480">
    <property type="entry name" value="DctP"/>
    <property type="match status" value="1"/>
</dbReference>
<proteinExistence type="predicted"/>
<dbReference type="GO" id="GO:0031317">
    <property type="term" value="C:tripartite ATP-independent periplasmic transporter complex"/>
    <property type="evidence" value="ECO:0007669"/>
    <property type="project" value="InterPro"/>
</dbReference>
<dbReference type="EMBL" id="QXDF01000001">
    <property type="protein sequence ID" value="RIA55628.1"/>
    <property type="molecule type" value="Genomic_DNA"/>
</dbReference>
<keyword evidence="1 4" id="KW-0732">Signal</keyword>
<feature type="binding site" evidence="3">
    <location>
        <position position="244"/>
    </location>
    <ligand>
        <name>substrate</name>
    </ligand>
</feature>
<evidence type="ECO:0000313" key="6">
    <source>
        <dbReference type="Proteomes" id="UP000266273"/>
    </source>
</evidence>
<dbReference type="OrthoDB" id="9799287at2"/>
<dbReference type="InterPro" id="IPR018389">
    <property type="entry name" value="DctP_fam"/>
</dbReference>
<accession>A0A397Q3K8</accession>
<evidence type="ECO:0000256" key="2">
    <source>
        <dbReference type="PIRSR" id="PIRSR039026-1"/>
    </source>
</evidence>
<gene>
    <name evidence="5" type="ORF">BXY53_0698</name>
</gene>
<feature type="chain" id="PRO_5017393645" evidence="4">
    <location>
        <begin position="25"/>
        <end position="362"/>
    </location>
</feature>
<dbReference type="SUPFAM" id="SSF53850">
    <property type="entry name" value="Periplasmic binding protein-like II"/>
    <property type="match status" value="1"/>
</dbReference>
<evidence type="ECO:0000256" key="4">
    <source>
        <dbReference type="SAM" id="SignalP"/>
    </source>
</evidence>
<dbReference type="Gene3D" id="3.40.190.170">
    <property type="entry name" value="Bacterial extracellular solute-binding protein, family 7"/>
    <property type="match status" value="1"/>
</dbReference>
<dbReference type="Proteomes" id="UP000266273">
    <property type="component" value="Unassembled WGS sequence"/>
</dbReference>
<dbReference type="RefSeq" id="WP_119061744.1">
    <property type="nucleotide sequence ID" value="NZ_QXDF01000001.1"/>
</dbReference>
<dbReference type="InterPro" id="IPR038404">
    <property type="entry name" value="TRAP_DctP_sf"/>
</dbReference>
<feature type="binding site" evidence="3">
    <location>
        <position position="219"/>
    </location>
    <ligand>
        <name>Na(+)</name>
        <dbReference type="ChEBI" id="CHEBI:29101"/>
    </ligand>
</feature>
<feature type="binding site" evidence="2">
    <location>
        <position position="160"/>
    </location>
    <ligand>
        <name>substrate</name>
    </ligand>
</feature>
<dbReference type="InterPro" id="IPR026289">
    <property type="entry name" value="SBP_TakP-like"/>
</dbReference>
<name>A0A397Q3K8_9HYPH</name>
<evidence type="ECO:0000256" key="3">
    <source>
        <dbReference type="PIRSR" id="PIRSR039026-2"/>
    </source>
</evidence>
<comment type="caution">
    <text evidence="5">The sequence shown here is derived from an EMBL/GenBank/DDBJ whole genome shotgun (WGS) entry which is preliminary data.</text>
</comment>
<evidence type="ECO:0000313" key="5">
    <source>
        <dbReference type="EMBL" id="RIA55628.1"/>
    </source>
</evidence>
<reference evidence="5 6" key="1">
    <citation type="submission" date="2018-08" db="EMBL/GenBank/DDBJ databases">
        <title>Genomic Encyclopedia of Archaeal and Bacterial Type Strains, Phase II (KMG-II): from individual species to whole genera.</title>
        <authorList>
            <person name="Goeker M."/>
        </authorList>
    </citation>
    <scope>NUCLEOTIDE SEQUENCE [LARGE SCALE GENOMIC DNA]</scope>
    <source>
        <strain evidence="5 6">DSM 5002</strain>
    </source>
</reference>
<evidence type="ECO:0000256" key="1">
    <source>
        <dbReference type="ARBA" id="ARBA00022729"/>
    </source>
</evidence>
<dbReference type="AlphaFoldDB" id="A0A397Q3K8"/>
<protein>
    <submittedName>
        <fullName evidence="5">TRAP-type mannitol/chloroaromatic compound transport system substrate-binding protein</fullName>
    </submittedName>
</protein>